<comment type="similarity">
    <text evidence="1">Belongs to the LysR transcriptional regulatory family.</text>
</comment>
<dbReference type="Proteomes" id="UP000586095">
    <property type="component" value="Unassembled WGS sequence"/>
</dbReference>
<dbReference type="InterPro" id="IPR005119">
    <property type="entry name" value="LysR_subst-bd"/>
</dbReference>
<dbReference type="Gene3D" id="3.40.190.290">
    <property type="match status" value="1"/>
</dbReference>
<dbReference type="Pfam" id="PF00126">
    <property type="entry name" value="HTH_1"/>
    <property type="match status" value="1"/>
</dbReference>
<keyword evidence="7" id="KW-1185">Reference proteome</keyword>
<dbReference type="InterPro" id="IPR036388">
    <property type="entry name" value="WH-like_DNA-bd_sf"/>
</dbReference>
<evidence type="ECO:0000313" key="6">
    <source>
        <dbReference type="EMBL" id="NYD25990.1"/>
    </source>
</evidence>
<dbReference type="PROSITE" id="PS50931">
    <property type="entry name" value="HTH_LYSR"/>
    <property type="match status" value="1"/>
</dbReference>
<dbReference type="Gene3D" id="1.10.10.10">
    <property type="entry name" value="Winged helix-like DNA-binding domain superfamily/Winged helix DNA-binding domain"/>
    <property type="match status" value="1"/>
</dbReference>
<dbReference type="PANTHER" id="PTHR30346">
    <property type="entry name" value="TRANSCRIPTIONAL DUAL REGULATOR HCAR-RELATED"/>
    <property type="match status" value="1"/>
</dbReference>
<evidence type="ECO:0000256" key="3">
    <source>
        <dbReference type="ARBA" id="ARBA00023125"/>
    </source>
</evidence>
<evidence type="ECO:0000256" key="1">
    <source>
        <dbReference type="ARBA" id="ARBA00009437"/>
    </source>
</evidence>
<dbReference type="InterPro" id="IPR036390">
    <property type="entry name" value="WH_DNA-bd_sf"/>
</dbReference>
<protein>
    <submittedName>
        <fullName evidence="6">DNA-binding transcriptional LysR family regulator</fullName>
    </submittedName>
</protein>
<dbReference type="EMBL" id="JACCBD010000001">
    <property type="protein sequence ID" value="NYD25990.1"/>
    <property type="molecule type" value="Genomic_DNA"/>
</dbReference>
<keyword evidence="2" id="KW-0805">Transcription regulation</keyword>
<comment type="caution">
    <text evidence="6">The sequence shown here is derived from an EMBL/GenBank/DDBJ whole genome shotgun (WGS) entry which is preliminary data.</text>
</comment>
<dbReference type="RefSeq" id="WP_185986347.1">
    <property type="nucleotide sequence ID" value="NZ_BAAALZ010000002.1"/>
</dbReference>
<name>A0A852RAR9_9MICO</name>
<dbReference type="PANTHER" id="PTHR30346:SF29">
    <property type="entry name" value="LYSR SUBSTRATE-BINDING"/>
    <property type="match status" value="1"/>
</dbReference>
<dbReference type="SUPFAM" id="SSF46785">
    <property type="entry name" value="Winged helix' DNA-binding domain"/>
    <property type="match status" value="1"/>
</dbReference>
<feature type="domain" description="HTH lysR-type" evidence="5">
    <location>
        <begin position="3"/>
        <end position="60"/>
    </location>
</feature>
<accession>A0A852RAR9</accession>
<dbReference type="GO" id="GO:0003677">
    <property type="term" value="F:DNA binding"/>
    <property type="evidence" value="ECO:0007669"/>
    <property type="project" value="UniProtKB-KW"/>
</dbReference>
<dbReference type="SUPFAM" id="SSF53850">
    <property type="entry name" value="Periplasmic binding protein-like II"/>
    <property type="match status" value="1"/>
</dbReference>
<dbReference type="GO" id="GO:0003700">
    <property type="term" value="F:DNA-binding transcription factor activity"/>
    <property type="evidence" value="ECO:0007669"/>
    <property type="project" value="InterPro"/>
</dbReference>
<evidence type="ECO:0000256" key="4">
    <source>
        <dbReference type="ARBA" id="ARBA00023163"/>
    </source>
</evidence>
<gene>
    <name evidence="6" type="ORF">BJ960_000793</name>
</gene>
<keyword evidence="3 6" id="KW-0238">DNA-binding</keyword>
<proteinExistence type="inferred from homology"/>
<dbReference type="Pfam" id="PF03466">
    <property type="entry name" value="LysR_substrate"/>
    <property type="match status" value="1"/>
</dbReference>
<dbReference type="GO" id="GO:0032993">
    <property type="term" value="C:protein-DNA complex"/>
    <property type="evidence" value="ECO:0007669"/>
    <property type="project" value="TreeGrafter"/>
</dbReference>
<keyword evidence="4" id="KW-0804">Transcription</keyword>
<dbReference type="CDD" id="cd08423">
    <property type="entry name" value="PBP2_LTTR_like_6"/>
    <property type="match status" value="1"/>
</dbReference>
<dbReference type="AlphaFoldDB" id="A0A852RAR9"/>
<evidence type="ECO:0000313" key="7">
    <source>
        <dbReference type="Proteomes" id="UP000586095"/>
    </source>
</evidence>
<evidence type="ECO:0000259" key="5">
    <source>
        <dbReference type="PROSITE" id="PS50931"/>
    </source>
</evidence>
<dbReference type="InterPro" id="IPR000847">
    <property type="entry name" value="LysR_HTH_N"/>
</dbReference>
<reference evidence="6 7" key="1">
    <citation type="submission" date="2020-07" db="EMBL/GenBank/DDBJ databases">
        <title>Sequencing the genomes of 1000 actinobacteria strains.</title>
        <authorList>
            <person name="Klenk H.-P."/>
        </authorList>
    </citation>
    <scope>NUCLEOTIDE SEQUENCE [LARGE SCALE GENOMIC DNA]</scope>
    <source>
        <strain evidence="6 7">DSM 17380</strain>
    </source>
</reference>
<organism evidence="6 7">
    <name type="scientific">Leucobacter aridicollis</name>
    <dbReference type="NCBI Taxonomy" id="283878"/>
    <lineage>
        <taxon>Bacteria</taxon>
        <taxon>Bacillati</taxon>
        <taxon>Actinomycetota</taxon>
        <taxon>Actinomycetes</taxon>
        <taxon>Micrococcales</taxon>
        <taxon>Microbacteriaceae</taxon>
        <taxon>Leucobacter</taxon>
    </lineage>
</organism>
<sequence>MPIDVRGMATLREVVHHGSFAGAARSLGYTASALSQQISGLERSLGVQLFQREAKRIVPTEAAEYLVQRSSELFDLIHQIDLDVGRLGAGQAGRLRIGSYHSAGGRFLGPAIAKFLVGRRDTEISLDEGEPHELFPRVADGSLDIALGFEYELAPAAFPNGLRLEEVAIEDLLLVGPAKHRFRSKQSLQLSDLRGETWAAHLPDTPASASLRKYSAEAGFTPNIAFQSNNPSTILGLVASGLAVALLPRISIVERADDLAILPVHPRPPRRQIIAALRESDTSPLSEAFLHALRTSSGLLSAAQEVSTGAARTKRETFSTF</sequence>
<dbReference type="PRINTS" id="PR00039">
    <property type="entry name" value="HTHLYSR"/>
</dbReference>
<evidence type="ECO:0000256" key="2">
    <source>
        <dbReference type="ARBA" id="ARBA00023015"/>
    </source>
</evidence>